<gene>
    <name evidence="1" type="ORF">HB761_02435</name>
</gene>
<dbReference type="SUPFAM" id="SSF69635">
    <property type="entry name" value="Type III secretory system chaperone-like"/>
    <property type="match status" value="1"/>
</dbReference>
<reference evidence="1" key="1">
    <citation type="submission" date="2020-03" db="EMBL/GenBank/DDBJ databases">
        <title>Five strains of Vibrio campbellii isolated from Mariana Trench.</title>
        <authorList>
            <person name="Liang J."/>
            <person name="Zhang X.-H."/>
        </authorList>
    </citation>
    <scope>NUCLEOTIDE SEQUENCE</scope>
    <source>
        <strain evidence="1">LJC014</strain>
    </source>
</reference>
<dbReference type="Proteomes" id="UP001058687">
    <property type="component" value="Chromosome 1"/>
</dbReference>
<name>A0A0A3EPJ2_9VIBR</name>
<dbReference type="EMBL" id="CP050467">
    <property type="protein sequence ID" value="UTZ25708.1"/>
    <property type="molecule type" value="Genomic_DNA"/>
</dbReference>
<dbReference type="Pfam" id="PF05932">
    <property type="entry name" value="CesT"/>
    <property type="match status" value="1"/>
</dbReference>
<dbReference type="GeneID" id="67377835"/>
<organism evidence="1 2">
    <name type="scientific">Vibrio campbellii</name>
    <dbReference type="NCBI Taxonomy" id="680"/>
    <lineage>
        <taxon>Bacteria</taxon>
        <taxon>Pseudomonadati</taxon>
        <taxon>Pseudomonadota</taxon>
        <taxon>Gammaproteobacteria</taxon>
        <taxon>Vibrionales</taxon>
        <taxon>Vibrionaceae</taxon>
        <taxon>Vibrio</taxon>
    </lineage>
</organism>
<evidence type="ECO:0000313" key="2">
    <source>
        <dbReference type="Proteomes" id="UP001058687"/>
    </source>
</evidence>
<evidence type="ECO:0000313" key="1">
    <source>
        <dbReference type="EMBL" id="UTZ25708.1"/>
    </source>
</evidence>
<dbReference type="OrthoDB" id="5874978at2"/>
<proteinExistence type="predicted"/>
<dbReference type="AlphaFoldDB" id="A0A0A3EPJ2"/>
<protein>
    <submittedName>
        <fullName evidence="1">Exoenzyme S synthesis protein C</fullName>
    </submittedName>
</protein>
<dbReference type="InterPro" id="IPR010261">
    <property type="entry name" value="Tir_chaperone"/>
</dbReference>
<sequence length="148" mass="17138">MSARQIVDEVLLKFAHQIGLPKLQLIEDELGLAFDDNLRVHVIFHPTTGMLQLEAEIVDLQIVNSDLYRSFIAFNYHWSEHQLFFSLDNHRHKLCLNRLLHAESLDYELFEDALAELLTQSESWEDLLSAHIAMEALPSQLQSSDLRV</sequence>
<dbReference type="RefSeq" id="WP_005537110.1">
    <property type="nucleotide sequence ID" value="NZ_BBKG01000023.1"/>
</dbReference>
<dbReference type="Gene3D" id="3.30.1460.10">
    <property type="match status" value="1"/>
</dbReference>
<dbReference type="GO" id="GO:0030254">
    <property type="term" value="P:protein secretion by the type III secretion system"/>
    <property type="evidence" value="ECO:0007669"/>
    <property type="project" value="InterPro"/>
</dbReference>
<accession>A0A0A3EPJ2</accession>